<dbReference type="GO" id="GO:0003697">
    <property type="term" value="F:single-stranded DNA binding"/>
    <property type="evidence" value="ECO:0007669"/>
    <property type="project" value="InterPro"/>
</dbReference>
<accession>A0A9K3PSV7</accession>
<evidence type="ECO:0000313" key="2">
    <source>
        <dbReference type="EMBL" id="KAG7358585.1"/>
    </source>
</evidence>
<evidence type="ECO:0000256" key="1">
    <source>
        <dbReference type="SAM" id="MobiDB-lite"/>
    </source>
</evidence>
<gene>
    <name evidence="2" type="ORF">IV203_015174</name>
</gene>
<dbReference type="Pfam" id="PF02586">
    <property type="entry name" value="SRAP"/>
    <property type="match status" value="1"/>
</dbReference>
<feature type="compositionally biased region" description="Polar residues" evidence="1">
    <location>
        <begin position="407"/>
        <end position="421"/>
    </location>
</feature>
<dbReference type="AlphaFoldDB" id="A0A9K3PSV7"/>
<evidence type="ECO:0000313" key="3">
    <source>
        <dbReference type="Proteomes" id="UP000693970"/>
    </source>
</evidence>
<name>A0A9K3PSV7_9STRA</name>
<dbReference type="PANTHER" id="PTHR13604:SF0">
    <property type="entry name" value="ABASIC SITE PROCESSING PROTEIN HMCES"/>
    <property type="match status" value="1"/>
</dbReference>
<reference evidence="2" key="2">
    <citation type="submission" date="2021-04" db="EMBL/GenBank/DDBJ databases">
        <authorList>
            <person name="Podell S."/>
        </authorList>
    </citation>
    <scope>NUCLEOTIDE SEQUENCE</scope>
    <source>
        <strain evidence="2">Hildebrandi</strain>
    </source>
</reference>
<dbReference type="InterPro" id="IPR003738">
    <property type="entry name" value="SRAP"/>
</dbReference>
<keyword evidence="3" id="KW-1185">Reference proteome</keyword>
<feature type="region of interest" description="Disordered" evidence="1">
    <location>
        <begin position="359"/>
        <end position="421"/>
    </location>
</feature>
<dbReference type="GO" id="GO:0106300">
    <property type="term" value="P:protein-DNA covalent cross-linking repair"/>
    <property type="evidence" value="ECO:0007669"/>
    <property type="project" value="InterPro"/>
</dbReference>
<sequence length="421" mass="47605">MCGRAVQTQYAVITAAKTFGASSQHALESSYRDETTNDQQFNESGRKIHHNKEASTIHRDNFNMSPGMDVMVIYQEQGKLLMNHKKWGLISRSGTVNKPLFETDKDILQLCFANLCYNARSDTLFAKPTFSRLALQGKTCIVALDGYFEWKSTPLVKGKQPYFVYRNTNSKNQQNDGREFLSSQQRQPLFMAGLWTRVSTGQVDKPTIDSFSILTTEACPQISWLHHRMPLCVWDVDLARQWLRNPSERLKNQLDDAAKQEADCFAWHKVTTAMSTLKFRGQEAIQPVKETTQSVKTFFNTTKKSSSDDKSAISQTKSAKTVYSSYAVQVEKLTSHTSAIHDQHEVLIKLEENPRAEVVTKKRPLNDLTSTTKQEVSGCQSSNTETSSHSTPHKKSKTNLSPPTPAGSKQQSITSFFQRKR</sequence>
<protein>
    <submittedName>
        <fullName evidence="2">SOS response associated peptidase SRAP</fullName>
    </submittedName>
</protein>
<dbReference type="Proteomes" id="UP000693970">
    <property type="component" value="Unassembled WGS sequence"/>
</dbReference>
<reference evidence="2" key="1">
    <citation type="journal article" date="2021" name="Sci. Rep.">
        <title>Diploid genomic architecture of Nitzschia inconspicua, an elite biomass production diatom.</title>
        <authorList>
            <person name="Oliver A."/>
            <person name="Podell S."/>
            <person name="Pinowska A."/>
            <person name="Traller J.C."/>
            <person name="Smith S.R."/>
            <person name="McClure R."/>
            <person name="Beliaev A."/>
            <person name="Bohutskyi P."/>
            <person name="Hill E.A."/>
            <person name="Rabines A."/>
            <person name="Zheng H."/>
            <person name="Allen L.Z."/>
            <person name="Kuo A."/>
            <person name="Grigoriev I.V."/>
            <person name="Allen A.E."/>
            <person name="Hazlebeck D."/>
            <person name="Allen E.E."/>
        </authorList>
    </citation>
    <scope>NUCLEOTIDE SEQUENCE</scope>
    <source>
        <strain evidence="2">Hildebrandi</strain>
    </source>
</reference>
<dbReference type="OrthoDB" id="2111841at2759"/>
<feature type="compositionally biased region" description="Polar residues" evidence="1">
    <location>
        <begin position="367"/>
        <end position="383"/>
    </location>
</feature>
<comment type="caution">
    <text evidence="2">The sequence shown here is derived from an EMBL/GenBank/DDBJ whole genome shotgun (WGS) entry which is preliminary data.</text>
</comment>
<proteinExistence type="predicted"/>
<dbReference type="PANTHER" id="PTHR13604">
    <property type="entry name" value="DC12-RELATED"/>
    <property type="match status" value="1"/>
</dbReference>
<dbReference type="EMBL" id="JAGRRH010000014">
    <property type="protein sequence ID" value="KAG7358585.1"/>
    <property type="molecule type" value="Genomic_DNA"/>
</dbReference>
<organism evidence="2 3">
    <name type="scientific">Nitzschia inconspicua</name>
    <dbReference type="NCBI Taxonomy" id="303405"/>
    <lineage>
        <taxon>Eukaryota</taxon>
        <taxon>Sar</taxon>
        <taxon>Stramenopiles</taxon>
        <taxon>Ochrophyta</taxon>
        <taxon>Bacillariophyta</taxon>
        <taxon>Bacillariophyceae</taxon>
        <taxon>Bacillariophycidae</taxon>
        <taxon>Bacillariales</taxon>
        <taxon>Bacillariaceae</taxon>
        <taxon>Nitzschia</taxon>
    </lineage>
</organism>
<feature type="region of interest" description="Disordered" evidence="1">
    <location>
        <begin position="29"/>
        <end position="50"/>
    </location>
</feature>